<dbReference type="HAMAP" id="MF_00265">
    <property type="entry name" value="VapC_Nob1"/>
    <property type="match status" value="1"/>
</dbReference>
<dbReference type="GO" id="GO:0090729">
    <property type="term" value="F:toxin activity"/>
    <property type="evidence" value="ECO:0007669"/>
    <property type="project" value="UniProtKB-KW"/>
</dbReference>
<comment type="cofactor">
    <cofactor evidence="6">
        <name>Mg(2+)</name>
        <dbReference type="ChEBI" id="CHEBI:18420"/>
    </cofactor>
</comment>
<evidence type="ECO:0000256" key="1">
    <source>
        <dbReference type="ARBA" id="ARBA00022649"/>
    </source>
</evidence>
<dbReference type="AlphaFoldDB" id="A0A4Q9KFD8"/>
<dbReference type="CDD" id="cd18692">
    <property type="entry name" value="PIN_VapC-like"/>
    <property type="match status" value="1"/>
</dbReference>
<dbReference type="InterPro" id="IPR002716">
    <property type="entry name" value="PIN_dom"/>
</dbReference>
<protein>
    <recommendedName>
        <fullName evidence="6">Ribonuclease VapC</fullName>
        <shortName evidence="6">RNase VapC</shortName>
        <ecNumber evidence="6">3.1.-.-</ecNumber>
    </recommendedName>
    <alternativeName>
        <fullName evidence="6">Toxin VapC</fullName>
    </alternativeName>
</protein>
<comment type="similarity">
    <text evidence="6">Belongs to the PINc/VapC protein family.</text>
</comment>
<keyword evidence="10" id="KW-1185">Reference proteome</keyword>
<proteinExistence type="inferred from homology"/>
<sequence length="198" mass="21297">MPGSGRSSATSPSTATWRKPWSATPTVRTRAPSRRSSVWPGRCVPAVPPTPARGAAGPATSCTVARVFVDTNVLAYLFDDRDATKQARAEEALRRGDNLVISTQVLLELYSVLTRKLSPPLTAEEGHQVLAGLRRWEVLGADADLVLTAARTASEHQLSIWDAMVVEAARLGGCTELWTEDLQTGAEIRGVRIVNPLA</sequence>
<dbReference type="EC" id="3.1.-.-" evidence="6"/>
<dbReference type="InterPro" id="IPR022907">
    <property type="entry name" value="VapC_family"/>
</dbReference>
<feature type="binding site" evidence="6">
    <location>
        <position position="162"/>
    </location>
    <ligand>
        <name>Mg(2+)</name>
        <dbReference type="ChEBI" id="CHEBI:18420"/>
    </ligand>
</feature>
<keyword evidence="5 6" id="KW-0460">Magnesium</keyword>
<evidence type="ECO:0000256" key="3">
    <source>
        <dbReference type="ARBA" id="ARBA00022723"/>
    </source>
</evidence>
<dbReference type="Gene3D" id="3.40.50.1010">
    <property type="entry name" value="5'-nuclease"/>
    <property type="match status" value="1"/>
</dbReference>
<dbReference type="GO" id="GO:0000287">
    <property type="term" value="F:magnesium ion binding"/>
    <property type="evidence" value="ECO:0007669"/>
    <property type="project" value="UniProtKB-UniRule"/>
</dbReference>
<keyword evidence="2 6" id="KW-0540">Nuclease</keyword>
<name>A0A4Q9KFD8_9ACTN</name>
<evidence type="ECO:0000256" key="7">
    <source>
        <dbReference type="SAM" id="MobiDB-lite"/>
    </source>
</evidence>
<evidence type="ECO:0000259" key="8">
    <source>
        <dbReference type="Pfam" id="PF01850"/>
    </source>
</evidence>
<dbReference type="InterPro" id="IPR029060">
    <property type="entry name" value="PIN-like_dom_sf"/>
</dbReference>
<keyword evidence="1 6" id="KW-1277">Toxin-antitoxin system</keyword>
<keyword evidence="3 6" id="KW-0479">Metal-binding</keyword>
<comment type="caution">
    <text evidence="9">The sequence shown here is derived from an EMBL/GenBank/DDBJ whole genome shotgun (WGS) entry which is preliminary data.</text>
</comment>
<feature type="compositionally biased region" description="Polar residues" evidence="7">
    <location>
        <begin position="1"/>
        <end position="16"/>
    </location>
</feature>
<comment type="function">
    <text evidence="6">Toxic component of a toxin-antitoxin (TA) system. An RNase.</text>
</comment>
<dbReference type="OrthoDB" id="9792015at2"/>
<feature type="binding site" evidence="6">
    <location>
        <position position="70"/>
    </location>
    <ligand>
        <name>Mg(2+)</name>
        <dbReference type="ChEBI" id="CHEBI:18420"/>
    </ligand>
</feature>
<dbReference type="Pfam" id="PF01850">
    <property type="entry name" value="PIN"/>
    <property type="match status" value="1"/>
</dbReference>
<keyword evidence="6" id="KW-0800">Toxin</keyword>
<evidence type="ECO:0000256" key="2">
    <source>
        <dbReference type="ARBA" id="ARBA00022722"/>
    </source>
</evidence>
<evidence type="ECO:0000256" key="6">
    <source>
        <dbReference type="HAMAP-Rule" id="MF_00265"/>
    </source>
</evidence>
<evidence type="ECO:0000313" key="9">
    <source>
        <dbReference type="EMBL" id="TBT85853.1"/>
    </source>
</evidence>
<dbReference type="SUPFAM" id="SSF88723">
    <property type="entry name" value="PIN domain-like"/>
    <property type="match status" value="1"/>
</dbReference>
<feature type="domain" description="PIN" evidence="8">
    <location>
        <begin position="67"/>
        <end position="181"/>
    </location>
</feature>
<reference evidence="9 10" key="1">
    <citation type="submission" date="2019-01" db="EMBL/GenBank/DDBJ databases">
        <title>Lactibacter flavus gen. nov., sp. nov., a novel bacterium of the family Propionibacteriaceae isolated from raw milk and dairy products.</title>
        <authorList>
            <person name="Huptas C."/>
            <person name="Wenning M."/>
            <person name="Breitenwieser F."/>
            <person name="Doll E."/>
            <person name="Von Neubeck M."/>
            <person name="Busse H.-J."/>
            <person name="Scherer S."/>
        </authorList>
    </citation>
    <scope>NUCLEOTIDE SEQUENCE [LARGE SCALE GENOMIC DNA]</scope>
    <source>
        <strain evidence="9 10">KCTC 33808</strain>
    </source>
</reference>
<keyword evidence="4 6" id="KW-0378">Hydrolase</keyword>
<gene>
    <name evidence="6" type="primary">vapC</name>
    <name evidence="9" type="ORF">ET989_05195</name>
</gene>
<evidence type="ECO:0000256" key="4">
    <source>
        <dbReference type="ARBA" id="ARBA00022801"/>
    </source>
</evidence>
<accession>A0A4Q9KFD8</accession>
<organism evidence="9 10">
    <name type="scientific">Propioniciclava sinopodophylli</name>
    <dbReference type="NCBI Taxonomy" id="1837344"/>
    <lineage>
        <taxon>Bacteria</taxon>
        <taxon>Bacillati</taxon>
        <taxon>Actinomycetota</taxon>
        <taxon>Actinomycetes</taxon>
        <taxon>Propionibacteriales</taxon>
        <taxon>Propionibacteriaceae</taxon>
        <taxon>Propioniciclava</taxon>
    </lineage>
</organism>
<dbReference type="EMBL" id="SDMQ01000004">
    <property type="protein sequence ID" value="TBT85853.1"/>
    <property type="molecule type" value="Genomic_DNA"/>
</dbReference>
<evidence type="ECO:0000256" key="5">
    <source>
        <dbReference type="ARBA" id="ARBA00022842"/>
    </source>
</evidence>
<dbReference type="GO" id="GO:0004540">
    <property type="term" value="F:RNA nuclease activity"/>
    <property type="evidence" value="ECO:0007669"/>
    <property type="project" value="InterPro"/>
</dbReference>
<feature type="region of interest" description="Disordered" evidence="7">
    <location>
        <begin position="1"/>
        <end position="39"/>
    </location>
</feature>
<dbReference type="GO" id="GO:0016787">
    <property type="term" value="F:hydrolase activity"/>
    <property type="evidence" value="ECO:0007669"/>
    <property type="project" value="UniProtKB-KW"/>
</dbReference>
<evidence type="ECO:0000313" key="10">
    <source>
        <dbReference type="Proteomes" id="UP000292373"/>
    </source>
</evidence>
<dbReference type="Proteomes" id="UP000292373">
    <property type="component" value="Unassembled WGS sequence"/>
</dbReference>